<reference evidence="4 5" key="1">
    <citation type="submission" date="2015-01" db="EMBL/GenBank/DDBJ databases">
        <title>The Genome Sequence of Exophiala sideris CBS121828.</title>
        <authorList>
            <consortium name="The Broad Institute Genomics Platform"/>
            <person name="Cuomo C."/>
            <person name="de Hoog S."/>
            <person name="Gorbushina A."/>
            <person name="Stielow B."/>
            <person name="Teixiera M."/>
            <person name="Abouelleil A."/>
            <person name="Chapman S.B."/>
            <person name="Priest M."/>
            <person name="Young S.K."/>
            <person name="Wortman J."/>
            <person name="Nusbaum C."/>
            <person name="Birren B."/>
        </authorList>
    </citation>
    <scope>NUCLEOTIDE SEQUENCE [LARGE SCALE GENOMIC DNA]</scope>
    <source>
        <strain evidence="4 5">CBS 121828</strain>
    </source>
</reference>
<gene>
    <name evidence="4" type="ORF">PV11_09727</name>
</gene>
<evidence type="ECO:0000256" key="3">
    <source>
        <dbReference type="SAM" id="MobiDB-lite"/>
    </source>
</evidence>
<evidence type="ECO:0000256" key="2">
    <source>
        <dbReference type="ARBA" id="ARBA00023242"/>
    </source>
</evidence>
<dbReference type="GO" id="GO:0000976">
    <property type="term" value="F:transcription cis-regulatory region binding"/>
    <property type="evidence" value="ECO:0007669"/>
    <property type="project" value="TreeGrafter"/>
</dbReference>
<protein>
    <recommendedName>
        <fullName evidence="6">Transcription factor domain-containing protein</fullName>
    </recommendedName>
</protein>
<dbReference type="GO" id="GO:0005634">
    <property type="term" value="C:nucleus"/>
    <property type="evidence" value="ECO:0007669"/>
    <property type="project" value="UniProtKB-SubCell"/>
</dbReference>
<feature type="region of interest" description="Disordered" evidence="3">
    <location>
        <begin position="45"/>
        <end position="73"/>
    </location>
</feature>
<name>A0A0D1YAX4_9EURO</name>
<dbReference type="InterPro" id="IPR021858">
    <property type="entry name" value="Fun_TF"/>
</dbReference>
<evidence type="ECO:0000313" key="5">
    <source>
        <dbReference type="Proteomes" id="UP000053599"/>
    </source>
</evidence>
<dbReference type="GO" id="GO:0045944">
    <property type="term" value="P:positive regulation of transcription by RNA polymerase II"/>
    <property type="evidence" value="ECO:0007669"/>
    <property type="project" value="TreeGrafter"/>
</dbReference>
<dbReference type="AlphaFoldDB" id="A0A0D1YAX4"/>
<dbReference type="OrthoDB" id="39175at2759"/>
<evidence type="ECO:0008006" key="6">
    <source>
        <dbReference type="Google" id="ProtNLM"/>
    </source>
</evidence>
<dbReference type="Proteomes" id="UP000053599">
    <property type="component" value="Unassembled WGS sequence"/>
</dbReference>
<organism evidence="4 5">
    <name type="scientific">Exophiala sideris</name>
    <dbReference type="NCBI Taxonomy" id="1016849"/>
    <lineage>
        <taxon>Eukaryota</taxon>
        <taxon>Fungi</taxon>
        <taxon>Dikarya</taxon>
        <taxon>Ascomycota</taxon>
        <taxon>Pezizomycotina</taxon>
        <taxon>Eurotiomycetes</taxon>
        <taxon>Chaetothyriomycetidae</taxon>
        <taxon>Chaetothyriales</taxon>
        <taxon>Herpotrichiellaceae</taxon>
        <taxon>Exophiala</taxon>
    </lineage>
</organism>
<dbReference type="STRING" id="1016849.A0A0D1YAX4"/>
<comment type="subcellular location">
    <subcellularLocation>
        <location evidence="1">Nucleus</location>
    </subcellularLocation>
</comment>
<dbReference type="HOGENOM" id="CLU_014597_0_0_1"/>
<sequence length="672" mass="74322">MTRDHQCPGYQRPLKWSTKYEIHKNKQTRTPSASGLPLCEKWPSADDQVFSAGPGSGSRATEQTMPATLPPSMLTSRSFSSDFTGATVIYPDEGVVASHLSGPVTGSADMSMLAEDAGHTQQDFEESVLWTSNSPWLNDLQLLETFNTVSLESYKSTNSAMSPVDDWSVQIEQQSPEETEQHGEEPSAIAHGSDHDSTSRVVSQTGVRLYHSSTPQTLTHVPTFLIEYWFNTVCATWNGFDSVKNMNRKVALETFQHSEGLAYNLQSMAAAYLAEHLPHFRETTVTMIQAAVHAIKKEVNQRKSPHTFPRDLLLSMFCIGTSACWTDPLQFGLPFLKEIKGILRNYNPTKASLSSDDQTALAFFNNSCLYWDMLCSIIGTASTGTLEPGPALPSPQDALHPWTGVSSGIFVLFSESISLCRRFRARITQDHRPTTQSLRAALRDIEEAQNLHRRVEEFFIPSERDVADTGDELTPKHHLVQIAEAYRLAALAHCRQTFSDLTAEAPVEEGNRAGNDEQVLDLGLGIIRILEKIPLTSGTRCIQPLLCLTAGTVLKLDVASVEPQQQALTSLGDILSNDLRAPSASNPTLENPRRDAVAALEITKRSIEVGEARRFVLERFSLLESSLPPKPIRVAKQLVQSIWAAYDNEGPGTNEVHWIDVMTKSNLRTIFG</sequence>
<accession>A0A0D1YAX4</accession>
<dbReference type="PANTHER" id="PTHR37534">
    <property type="entry name" value="TRANSCRIPTIONAL ACTIVATOR PROTEIN UGA3"/>
    <property type="match status" value="1"/>
</dbReference>
<feature type="region of interest" description="Disordered" evidence="3">
    <location>
        <begin position="173"/>
        <end position="197"/>
    </location>
</feature>
<dbReference type="PANTHER" id="PTHR37534:SF11">
    <property type="entry name" value="ZN(II)2CYS6 TRANSCRIPTION FACTOR (EUROFUNG)"/>
    <property type="match status" value="1"/>
</dbReference>
<dbReference type="EMBL" id="KN846954">
    <property type="protein sequence ID" value="KIV77954.1"/>
    <property type="molecule type" value="Genomic_DNA"/>
</dbReference>
<evidence type="ECO:0000256" key="1">
    <source>
        <dbReference type="ARBA" id="ARBA00004123"/>
    </source>
</evidence>
<dbReference type="GO" id="GO:0003700">
    <property type="term" value="F:DNA-binding transcription factor activity"/>
    <property type="evidence" value="ECO:0007669"/>
    <property type="project" value="TreeGrafter"/>
</dbReference>
<proteinExistence type="predicted"/>
<keyword evidence="2" id="KW-0539">Nucleus</keyword>
<evidence type="ECO:0000313" key="4">
    <source>
        <dbReference type="EMBL" id="KIV77954.1"/>
    </source>
</evidence>
<dbReference type="Pfam" id="PF11951">
    <property type="entry name" value="Fungal_trans_2"/>
    <property type="match status" value="2"/>
</dbReference>